<gene>
    <name evidence="2" type="ORF">CVT25_010033</name>
</gene>
<comment type="caution">
    <text evidence="2">The sequence shown here is derived from an EMBL/GenBank/DDBJ whole genome shotgun (WGS) entry which is preliminary data.</text>
</comment>
<dbReference type="OrthoDB" id="3058840at2759"/>
<reference evidence="2 3" key="1">
    <citation type="journal article" date="2018" name="Evol. Lett.">
        <title>Horizontal gene cluster transfer increased hallucinogenic mushroom diversity.</title>
        <authorList>
            <person name="Reynolds H.T."/>
            <person name="Vijayakumar V."/>
            <person name="Gluck-Thaler E."/>
            <person name="Korotkin H.B."/>
            <person name="Matheny P.B."/>
            <person name="Slot J.C."/>
        </authorList>
    </citation>
    <scope>NUCLEOTIDE SEQUENCE [LARGE SCALE GENOMIC DNA]</scope>
    <source>
        <strain evidence="2 3">2631</strain>
    </source>
</reference>
<protein>
    <submittedName>
        <fullName evidence="2">Uncharacterized protein</fullName>
    </submittedName>
</protein>
<dbReference type="EMBL" id="NHYD01002737">
    <property type="protein sequence ID" value="PPQ85260.1"/>
    <property type="molecule type" value="Genomic_DNA"/>
</dbReference>
<sequence>MVPLSKADFNSKRTETKLRAGIFLVADPARQERLLNDYGWACRQVQPLIDIFKKDPERDGSQEAKTSGLVFRTAT</sequence>
<evidence type="ECO:0000313" key="2">
    <source>
        <dbReference type="EMBL" id="PPQ85260.1"/>
    </source>
</evidence>
<feature type="region of interest" description="Disordered" evidence="1">
    <location>
        <begin position="56"/>
        <end position="75"/>
    </location>
</feature>
<name>A0A409X3E4_PSICY</name>
<dbReference type="AlphaFoldDB" id="A0A409X3E4"/>
<evidence type="ECO:0000256" key="1">
    <source>
        <dbReference type="SAM" id="MobiDB-lite"/>
    </source>
</evidence>
<evidence type="ECO:0000313" key="3">
    <source>
        <dbReference type="Proteomes" id="UP000283269"/>
    </source>
</evidence>
<accession>A0A409X3E4</accession>
<dbReference type="InParanoid" id="A0A409X3E4"/>
<organism evidence="2 3">
    <name type="scientific">Psilocybe cyanescens</name>
    <dbReference type="NCBI Taxonomy" id="93625"/>
    <lineage>
        <taxon>Eukaryota</taxon>
        <taxon>Fungi</taxon>
        <taxon>Dikarya</taxon>
        <taxon>Basidiomycota</taxon>
        <taxon>Agaricomycotina</taxon>
        <taxon>Agaricomycetes</taxon>
        <taxon>Agaricomycetidae</taxon>
        <taxon>Agaricales</taxon>
        <taxon>Agaricineae</taxon>
        <taxon>Strophariaceae</taxon>
        <taxon>Psilocybe</taxon>
    </lineage>
</organism>
<proteinExistence type="predicted"/>
<keyword evidence="3" id="KW-1185">Reference proteome</keyword>
<dbReference type="Proteomes" id="UP000283269">
    <property type="component" value="Unassembled WGS sequence"/>
</dbReference>